<keyword evidence="7" id="KW-1185">Reference proteome</keyword>
<dbReference type="EMBL" id="BAAAMJ010000009">
    <property type="protein sequence ID" value="GAA1902406.1"/>
    <property type="molecule type" value="Genomic_DNA"/>
</dbReference>
<accession>A0ABN2NUI2</accession>
<evidence type="ECO:0000256" key="3">
    <source>
        <dbReference type="ARBA" id="ARBA00022840"/>
    </source>
</evidence>
<evidence type="ECO:0000313" key="7">
    <source>
        <dbReference type="Proteomes" id="UP001501303"/>
    </source>
</evidence>
<protein>
    <recommendedName>
        <fullName evidence="5">ATP-grasp domain-containing protein</fullName>
    </recommendedName>
</protein>
<gene>
    <name evidence="6" type="ORF">GCM10009716_10360</name>
</gene>
<reference evidence="6 7" key="1">
    <citation type="journal article" date="2019" name="Int. J. Syst. Evol. Microbiol.">
        <title>The Global Catalogue of Microorganisms (GCM) 10K type strain sequencing project: providing services to taxonomists for standard genome sequencing and annotation.</title>
        <authorList>
            <consortium name="The Broad Institute Genomics Platform"/>
            <consortium name="The Broad Institute Genome Sequencing Center for Infectious Disease"/>
            <person name="Wu L."/>
            <person name="Ma J."/>
        </authorList>
    </citation>
    <scope>NUCLEOTIDE SEQUENCE [LARGE SCALE GENOMIC DNA]</scope>
    <source>
        <strain evidence="6 7">JCM 13581</strain>
    </source>
</reference>
<dbReference type="PANTHER" id="PTHR43585">
    <property type="entry name" value="FUMIPYRROLE BIOSYNTHESIS PROTEIN C"/>
    <property type="match status" value="1"/>
</dbReference>
<dbReference type="PANTHER" id="PTHR43585:SF2">
    <property type="entry name" value="ATP-GRASP ENZYME FSQD"/>
    <property type="match status" value="1"/>
</dbReference>
<name>A0ABN2NUI2_9ACTN</name>
<dbReference type="InterPro" id="IPR013815">
    <property type="entry name" value="ATP_grasp_subdomain_1"/>
</dbReference>
<evidence type="ECO:0000313" key="6">
    <source>
        <dbReference type="EMBL" id="GAA1902406.1"/>
    </source>
</evidence>
<keyword evidence="2 4" id="KW-0547">Nucleotide-binding</keyword>
<dbReference type="Pfam" id="PF13535">
    <property type="entry name" value="ATP-grasp_4"/>
    <property type="match status" value="1"/>
</dbReference>
<proteinExistence type="predicted"/>
<evidence type="ECO:0000256" key="4">
    <source>
        <dbReference type="PROSITE-ProRule" id="PRU00409"/>
    </source>
</evidence>
<dbReference type="Gene3D" id="3.30.1490.20">
    <property type="entry name" value="ATP-grasp fold, A domain"/>
    <property type="match status" value="1"/>
</dbReference>
<feature type="domain" description="ATP-grasp" evidence="5">
    <location>
        <begin position="126"/>
        <end position="321"/>
    </location>
</feature>
<evidence type="ECO:0000256" key="2">
    <source>
        <dbReference type="ARBA" id="ARBA00022741"/>
    </source>
</evidence>
<dbReference type="SUPFAM" id="SSF56059">
    <property type="entry name" value="Glutathione synthetase ATP-binding domain-like"/>
    <property type="match status" value="1"/>
</dbReference>
<dbReference type="PROSITE" id="PS50975">
    <property type="entry name" value="ATP_GRASP"/>
    <property type="match status" value="1"/>
</dbReference>
<sequence length="437" mass="47059">MNPEAFVLAGSFLAVCRAPAYFEELHARDLKILLITPSPAEQARRAARNREHPASGIEDFAFVGAGSGTEDAFLTEAVNAARAWRGRYRITGVLAAGETQVEPAGLLADALGLPSPGLRASRTCRSKLLQRWYLPEFAPRSLALPSGSHTLPPGTAVPYPAIVKPCGRHSSSGVVSVDGPEDLRQHLAGYPASETVLVEERVIGQEYSVESLVQKGKILFSSVTRKETTEAASGGRSFVELAHSVPAPPSGADAILLDATRRVLEELDFEHGISHAEWRIDATGRPVLMEVAARPPGDGLCVLYHLATGAPLEPEIIRVALGETAGYPACSRYARQIYLEHTPGILREVEISAELPGLTAEWVGPGGLWPRIAPGRPDDPATVRAVLVHKNRGDRLDVPRSSEDRALSVFLDAPDPQTLDRLEQRVRRAVTIHTDPG</sequence>
<dbReference type="Gene3D" id="3.40.50.20">
    <property type="match status" value="1"/>
</dbReference>
<evidence type="ECO:0000256" key="1">
    <source>
        <dbReference type="ARBA" id="ARBA00022598"/>
    </source>
</evidence>
<dbReference type="InterPro" id="IPR011761">
    <property type="entry name" value="ATP-grasp"/>
</dbReference>
<evidence type="ECO:0000259" key="5">
    <source>
        <dbReference type="PROSITE" id="PS50975"/>
    </source>
</evidence>
<dbReference type="InterPro" id="IPR052032">
    <property type="entry name" value="ATP-dep_AA_Ligase"/>
</dbReference>
<dbReference type="RefSeq" id="WP_344259223.1">
    <property type="nucleotide sequence ID" value="NZ_BAAAMJ010000009.1"/>
</dbReference>
<dbReference type="Gene3D" id="3.30.470.20">
    <property type="entry name" value="ATP-grasp fold, B domain"/>
    <property type="match status" value="1"/>
</dbReference>
<dbReference type="Proteomes" id="UP001501303">
    <property type="component" value="Unassembled WGS sequence"/>
</dbReference>
<comment type="caution">
    <text evidence="6">The sequence shown here is derived from an EMBL/GenBank/DDBJ whole genome shotgun (WGS) entry which is preliminary data.</text>
</comment>
<keyword evidence="3 4" id="KW-0067">ATP-binding</keyword>
<organism evidence="6 7">
    <name type="scientific">Streptomyces sodiiphilus</name>
    <dbReference type="NCBI Taxonomy" id="226217"/>
    <lineage>
        <taxon>Bacteria</taxon>
        <taxon>Bacillati</taxon>
        <taxon>Actinomycetota</taxon>
        <taxon>Actinomycetes</taxon>
        <taxon>Kitasatosporales</taxon>
        <taxon>Streptomycetaceae</taxon>
        <taxon>Streptomyces</taxon>
    </lineage>
</organism>
<keyword evidence="1" id="KW-0436">Ligase</keyword>